<dbReference type="AlphaFoldDB" id="A0A8H6HQM7"/>
<evidence type="ECO:0000313" key="1">
    <source>
        <dbReference type="EMBL" id="KAF6750031.1"/>
    </source>
</evidence>
<gene>
    <name evidence="1" type="ORF">DFP72DRAFT_852004</name>
</gene>
<reference evidence="1 2" key="1">
    <citation type="submission" date="2020-07" db="EMBL/GenBank/DDBJ databases">
        <title>Comparative genomics of pyrophilous fungi reveals a link between fire events and developmental genes.</title>
        <authorList>
            <consortium name="DOE Joint Genome Institute"/>
            <person name="Steindorff A.S."/>
            <person name="Carver A."/>
            <person name="Calhoun S."/>
            <person name="Stillman K."/>
            <person name="Liu H."/>
            <person name="Lipzen A."/>
            <person name="Pangilinan J."/>
            <person name="Labutti K."/>
            <person name="Bruns T.D."/>
            <person name="Grigoriev I.V."/>
        </authorList>
    </citation>
    <scope>NUCLEOTIDE SEQUENCE [LARGE SCALE GENOMIC DNA]</scope>
    <source>
        <strain evidence="1 2">CBS 144469</strain>
    </source>
</reference>
<accession>A0A8H6HQM7</accession>
<protein>
    <submittedName>
        <fullName evidence="1">Uncharacterized protein</fullName>
    </submittedName>
</protein>
<proteinExistence type="predicted"/>
<dbReference type="Proteomes" id="UP000521943">
    <property type="component" value="Unassembled WGS sequence"/>
</dbReference>
<evidence type="ECO:0000313" key="2">
    <source>
        <dbReference type="Proteomes" id="UP000521943"/>
    </source>
</evidence>
<comment type="caution">
    <text evidence="1">The sequence shown here is derived from an EMBL/GenBank/DDBJ whole genome shotgun (WGS) entry which is preliminary data.</text>
</comment>
<keyword evidence="2" id="KW-1185">Reference proteome</keyword>
<name>A0A8H6HQM7_9AGAR</name>
<sequence>MCRGGTIRRAYARPDCGTAQSGHDARRREDIKTPSKDGVLVEVTLAATRSSHRFPFELIIIAARYCVARILRTYVNATLHQPEIRCFVTFFPFRHPQATLTPLSPSLNGARRRRRRRLPSTPQATVTIASALIQPLEKHPTVANTSSVHHPTSPTFEAPFAAVYVVVLGLLYVVEDNGWRTAFGLAEDAALMLRRRDLGVAPFAGTSCGDVLEKGDKID</sequence>
<dbReference type="EMBL" id="JACGCI010000059">
    <property type="protein sequence ID" value="KAF6750031.1"/>
    <property type="molecule type" value="Genomic_DNA"/>
</dbReference>
<organism evidence="1 2">
    <name type="scientific">Ephemerocybe angulata</name>
    <dbReference type="NCBI Taxonomy" id="980116"/>
    <lineage>
        <taxon>Eukaryota</taxon>
        <taxon>Fungi</taxon>
        <taxon>Dikarya</taxon>
        <taxon>Basidiomycota</taxon>
        <taxon>Agaricomycotina</taxon>
        <taxon>Agaricomycetes</taxon>
        <taxon>Agaricomycetidae</taxon>
        <taxon>Agaricales</taxon>
        <taxon>Agaricineae</taxon>
        <taxon>Psathyrellaceae</taxon>
        <taxon>Ephemerocybe</taxon>
    </lineage>
</organism>